<dbReference type="Proteomes" id="UP000271468">
    <property type="component" value="Unassembled WGS sequence"/>
</dbReference>
<accession>A0A0P9LX50</accession>
<sequence>MAVAWLSFLEPDMSVLQRNNVKIMGDGLATLVFAHGFGCDQHMWRFMAPHFAERFKVVLFDLVGSGNSDVSAWYPHKYASLKGYATDLLELVDEFAGSGPVIHVGHSVSCMIAVLAELQSPGRFAGHIMIGPSPHYLNDGDYVGGFTRADVDSLLETLESNYLGWSSTMAPTLMGASDRPELGEELASSLCRTNADIAKQFARVTFLSDHRADIEKLQSKTLILQSSDDLVVPVQVGEYMHRVIPGSTLHMIDNVGHYPHMSAPEACITAMNLFLDADESVEHGG</sequence>
<name>A0A0P9LX50_9PSED</name>
<dbReference type="SUPFAM" id="SSF53474">
    <property type="entry name" value="alpha/beta-Hydrolases"/>
    <property type="match status" value="1"/>
</dbReference>
<evidence type="ECO:0000259" key="2">
    <source>
        <dbReference type="Pfam" id="PF12697"/>
    </source>
</evidence>
<protein>
    <submittedName>
        <fullName evidence="3">Sigma factor sigB regulation protein rsbQ</fullName>
    </submittedName>
</protein>
<dbReference type="EMBL" id="RBOV01000283">
    <property type="protein sequence ID" value="RMN09566.1"/>
    <property type="molecule type" value="Genomic_DNA"/>
</dbReference>
<dbReference type="InterPro" id="IPR029058">
    <property type="entry name" value="AB_hydrolase_fold"/>
</dbReference>
<dbReference type="PANTHER" id="PTHR43039">
    <property type="entry name" value="ESTERASE-RELATED"/>
    <property type="match status" value="1"/>
</dbReference>
<dbReference type="Pfam" id="PF12697">
    <property type="entry name" value="Abhydrolase_6"/>
    <property type="match status" value="1"/>
</dbReference>
<proteinExistence type="inferred from homology"/>
<dbReference type="Gene3D" id="3.40.50.1820">
    <property type="entry name" value="alpha/beta hydrolase"/>
    <property type="match status" value="1"/>
</dbReference>
<feature type="domain" description="AB hydrolase-1" evidence="2">
    <location>
        <begin position="31"/>
        <end position="268"/>
    </location>
</feature>
<dbReference type="InterPro" id="IPR000073">
    <property type="entry name" value="AB_hydrolase_1"/>
</dbReference>
<gene>
    <name evidence="3" type="ORF">ALQ65_01219</name>
</gene>
<dbReference type="AlphaFoldDB" id="A0A0P9LX50"/>
<evidence type="ECO:0000313" key="4">
    <source>
        <dbReference type="Proteomes" id="UP000271468"/>
    </source>
</evidence>
<comment type="similarity">
    <text evidence="1">Belongs to the AB hydrolase superfamily.</text>
</comment>
<comment type="caution">
    <text evidence="3">The sequence shown here is derived from an EMBL/GenBank/DDBJ whole genome shotgun (WGS) entry which is preliminary data.</text>
</comment>
<reference evidence="3 4" key="1">
    <citation type="submission" date="2018-08" db="EMBL/GenBank/DDBJ databases">
        <title>Recombination of ecologically and evolutionarily significant loci maintains genetic cohesion in the Pseudomonas syringae species complex.</title>
        <authorList>
            <person name="Dillon M."/>
            <person name="Thakur S."/>
            <person name="Almeida R.N.D."/>
            <person name="Weir B.S."/>
            <person name="Guttman D.S."/>
        </authorList>
    </citation>
    <scope>NUCLEOTIDE SEQUENCE [LARGE SCALE GENOMIC DNA]</scope>
    <source>
        <strain evidence="3 4">ICMP 12341</strain>
    </source>
</reference>
<evidence type="ECO:0000313" key="3">
    <source>
        <dbReference type="EMBL" id="RMN09566.1"/>
    </source>
</evidence>
<organism evidence="3 4">
    <name type="scientific">Pseudomonas syringae pv. coriandricola</name>
    <dbReference type="NCBI Taxonomy" id="264453"/>
    <lineage>
        <taxon>Bacteria</taxon>
        <taxon>Pseudomonadati</taxon>
        <taxon>Pseudomonadota</taxon>
        <taxon>Gammaproteobacteria</taxon>
        <taxon>Pseudomonadales</taxon>
        <taxon>Pseudomonadaceae</taxon>
        <taxon>Pseudomonas</taxon>
    </lineage>
</organism>
<evidence type="ECO:0000256" key="1">
    <source>
        <dbReference type="ARBA" id="ARBA00008645"/>
    </source>
</evidence>